<dbReference type="GO" id="GO:1904680">
    <property type="term" value="F:peptide transmembrane transporter activity"/>
    <property type="evidence" value="ECO:0007669"/>
    <property type="project" value="TreeGrafter"/>
</dbReference>
<dbReference type="PANTHER" id="PTHR30290:SF9">
    <property type="entry name" value="OLIGOPEPTIDE-BINDING PROTEIN APPA"/>
    <property type="match status" value="1"/>
</dbReference>
<reference evidence="6 8" key="1">
    <citation type="journal article" date="2015" name="Biotechnol. Bioeng.">
        <title>Genome sequence and phenotypic characterization of Caulobacter segnis.</title>
        <authorList>
            <person name="Patel S."/>
            <person name="Fletcher B."/>
            <person name="Scott D.C."/>
            <person name="Ely B."/>
        </authorList>
    </citation>
    <scope>NUCLEOTIDE SEQUENCE [LARGE SCALE GENOMIC DNA]</scope>
    <source>
        <strain evidence="6 8">PS02</strain>
    </source>
</reference>
<dbReference type="Gene3D" id="3.90.76.10">
    <property type="entry name" value="Dipeptide-binding Protein, Domain 1"/>
    <property type="match status" value="1"/>
</dbReference>
<dbReference type="InterPro" id="IPR030678">
    <property type="entry name" value="Peptide/Ni-bd"/>
</dbReference>
<dbReference type="GO" id="GO:0043190">
    <property type="term" value="C:ATP-binding cassette (ABC) transporter complex"/>
    <property type="evidence" value="ECO:0007669"/>
    <property type="project" value="InterPro"/>
</dbReference>
<dbReference type="Gene3D" id="3.10.105.10">
    <property type="entry name" value="Dipeptide-binding Protein, Domain 3"/>
    <property type="match status" value="1"/>
</dbReference>
<dbReference type="InterPro" id="IPR039424">
    <property type="entry name" value="SBP_5"/>
</dbReference>
<accession>A0A166TCY1</accession>
<evidence type="ECO:0000256" key="2">
    <source>
        <dbReference type="ARBA" id="ARBA00022448"/>
    </source>
</evidence>
<keyword evidence="4" id="KW-1133">Transmembrane helix</keyword>
<dbReference type="EMBL" id="LITQ01000012">
    <property type="protein sequence ID" value="OAA93524.1"/>
    <property type="molecule type" value="Genomic_DNA"/>
</dbReference>
<dbReference type="Proteomes" id="UP000093694">
    <property type="component" value="Unassembled WGS sequence"/>
</dbReference>
<evidence type="ECO:0000256" key="4">
    <source>
        <dbReference type="SAM" id="Phobius"/>
    </source>
</evidence>
<evidence type="ECO:0000313" key="6">
    <source>
        <dbReference type="EMBL" id="OAA93524.1"/>
    </source>
</evidence>
<dbReference type="PANTHER" id="PTHR30290">
    <property type="entry name" value="PERIPLASMIC BINDING COMPONENT OF ABC TRANSPORTER"/>
    <property type="match status" value="1"/>
</dbReference>
<proteinExistence type="inferred from homology"/>
<keyword evidence="9" id="KW-1185">Reference proteome</keyword>
<comment type="caution">
    <text evidence="6">The sequence shown here is derived from an EMBL/GenBank/DDBJ whole genome shotgun (WGS) entry which is preliminary data.</text>
</comment>
<evidence type="ECO:0000313" key="9">
    <source>
        <dbReference type="Proteomes" id="UP000093694"/>
    </source>
</evidence>
<dbReference type="EMBL" id="LROR01000034">
    <property type="protein sequence ID" value="OBR96313.1"/>
    <property type="molecule type" value="Genomic_DNA"/>
</dbReference>
<evidence type="ECO:0000313" key="8">
    <source>
        <dbReference type="Proteomes" id="UP000077384"/>
    </source>
</evidence>
<feature type="domain" description="Solute-binding protein family 5" evidence="5">
    <location>
        <begin position="82"/>
        <end position="458"/>
    </location>
</feature>
<dbReference type="SUPFAM" id="SSF53850">
    <property type="entry name" value="Periplasmic binding protein-like II"/>
    <property type="match status" value="1"/>
</dbReference>
<keyword evidence="3" id="KW-0732">Signal</keyword>
<dbReference type="InterPro" id="IPR000914">
    <property type="entry name" value="SBP_5_dom"/>
</dbReference>
<feature type="transmembrane region" description="Helical" evidence="4">
    <location>
        <begin position="7"/>
        <end position="26"/>
    </location>
</feature>
<evidence type="ECO:0000256" key="3">
    <source>
        <dbReference type="ARBA" id="ARBA00022729"/>
    </source>
</evidence>
<dbReference type="PIRSF" id="PIRSF002741">
    <property type="entry name" value="MppA"/>
    <property type="match status" value="1"/>
</dbReference>
<dbReference type="AlphaFoldDB" id="A0A166TCY1"/>
<dbReference type="PATRIC" id="fig|1705578.3.peg.4389"/>
<keyword evidence="2" id="KW-0813">Transport</keyword>
<dbReference type="Pfam" id="PF00496">
    <property type="entry name" value="SBP_bac_5"/>
    <property type="match status" value="1"/>
</dbReference>
<comment type="similarity">
    <text evidence="1">Belongs to the bacterial solute-binding protein 5 family.</text>
</comment>
<dbReference type="Gene3D" id="3.40.190.10">
    <property type="entry name" value="Periplasmic binding protein-like II"/>
    <property type="match status" value="1"/>
</dbReference>
<dbReference type="GO" id="GO:0042597">
    <property type="term" value="C:periplasmic space"/>
    <property type="evidence" value="ECO:0007669"/>
    <property type="project" value="UniProtKB-ARBA"/>
</dbReference>
<keyword evidence="4" id="KW-0812">Transmembrane</keyword>
<dbReference type="CDD" id="cd08504">
    <property type="entry name" value="PBP2_OppA"/>
    <property type="match status" value="1"/>
</dbReference>
<sequence>MKKFIYIILGMLIISIVSITLIGGSLQKKVEQTESSNYKNNVTYNLGKLPEDLIMLDSNNLREKDILANTFEGLVNCDENGKIVPALAESWDISQDGTNYTFKIRKDGKWSDGSDITANDFVNFFSDILNKNTNNIFSDQLNCIFGVEDYRKGKCDFNNVAITALNNKTLNIRLNYPCNYFLNILSQPIYALRNIDSKLIDWKKDYRSIMYSGSFCINNISDSGEITLKKNSHYWNKAQVKSNSITLSSLKTKESALAAFQSSTINVFTDPPLGELKTIEGKAKYKVSPLLQGEGIAFNLKRSGIANDNSFRKAVAASINRNNIVKNILNSTALESYSYIPQYTGDGLNGKYINKVFFQGNEDIKKASDMMKSVSSSYGEASLKLIYLDTVENKKTCEAIGESIKKAVGIDVKCEGYEASKFNEKLKKGDYDMAEIKYEGYYDYPLSFLDMWRSASQYNLYGYRNVQFDNKFMNAKFEKDGTKRIEILKEMENMLMEDMPIIPLYFNDVIISQKNYVQGIYTNKLGNIKLDKAYLDVH</sequence>
<gene>
    <name evidence="6" type="primary">oppA</name>
    <name evidence="7" type="ORF">CLCOS_10110</name>
    <name evidence="6" type="ORF">WX73_04274</name>
</gene>
<evidence type="ECO:0000256" key="1">
    <source>
        <dbReference type="ARBA" id="ARBA00005695"/>
    </source>
</evidence>
<organism evidence="6 8">
    <name type="scientific">Clostridium coskatii</name>
    <dbReference type="NCBI Taxonomy" id="1705578"/>
    <lineage>
        <taxon>Bacteria</taxon>
        <taxon>Bacillati</taxon>
        <taxon>Bacillota</taxon>
        <taxon>Clostridia</taxon>
        <taxon>Eubacteriales</taxon>
        <taxon>Clostridiaceae</taxon>
        <taxon>Clostridium</taxon>
    </lineage>
</organism>
<dbReference type="RefSeq" id="WP_013240298.1">
    <property type="nucleotide sequence ID" value="NZ_LITQ01000012.1"/>
</dbReference>
<name>A0A166TCY1_9CLOT</name>
<dbReference type="GO" id="GO:0015833">
    <property type="term" value="P:peptide transport"/>
    <property type="evidence" value="ECO:0007669"/>
    <property type="project" value="TreeGrafter"/>
</dbReference>
<keyword evidence="4" id="KW-0472">Membrane</keyword>
<reference evidence="7 9" key="2">
    <citation type="journal article" date="2016" name="Front. Microbiol.">
        <title>Industrial Acetogenic Biocatalysts: A Comparative Metabolic and Genomic Analysis.</title>
        <authorList>
            <person name="Bengelsdorf F."/>
            <person name="Poehlein A."/>
            <person name="Sonja S."/>
            <person name="Erz C."/>
            <person name="Hummel T."/>
            <person name="Hoffmeister S."/>
            <person name="Daniel R."/>
            <person name="Durre P."/>
        </authorList>
    </citation>
    <scope>NUCLEOTIDE SEQUENCE [LARGE SCALE GENOMIC DNA]</scope>
    <source>
        <strain evidence="7 9">PTA-10522</strain>
    </source>
</reference>
<protein>
    <submittedName>
        <fullName evidence="6">Oligopeptide-binding protein OppA</fullName>
    </submittedName>
</protein>
<evidence type="ECO:0000313" key="7">
    <source>
        <dbReference type="EMBL" id="OBR96313.1"/>
    </source>
</evidence>
<dbReference type="Proteomes" id="UP000077384">
    <property type="component" value="Unassembled WGS sequence"/>
</dbReference>
<evidence type="ECO:0000259" key="5">
    <source>
        <dbReference type="Pfam" id="PF00496"/>
    </source>
</evidence>